<dbReference type="InterPro" id="IPR036188">
    <property type="entry name" value="FAD/NAD-bd_sf"/>
</dbReference>
<dbReference type="PANTHER" id="PTHR46865:SF7">
    <property type="entry name" value="MONOOXYGENASE, PUTATIVE (AFU_ORTHOLOGUE AFUA_8G07040)-RELATED"/>
    <property type="match status" value="1"/>
</dbReference>
<dbReference type="GO" id="GO:0016491">
    <property type="term" value="F:oxidoreductase activity"/>
    <property type="evidence" value="ECO:0007669"/>
    <property type="project" value="UniProtKB-KW"/>
</dbReference>
<dbReference type="Gene3D" id="3.50.50.60">
    <property type="entry name" value="FAD/NAD(P)-binding domain"/>
    <property type="match status" value="1"/>
</dbReference>
<evidence type="ECO:0000259" key="4">
    <source>
        <dbReference type="Pfam" id="PF01494"/>
    </source>
</evidence>
<comment type="caution">
    <text evidence="5">The sequence shown here is derived from an EMBL/GenBank/DDBJ whole genome shotgun (WGS) entry which is preliminary data.</text>
</comment>
<feature type="domain" description="FAD-binding" evidence="4">
    <location>
        <begin position="3"/>
        <end position="323"/>
    </location>
</feature>
<evidence type="ECO:0000256" key="1">
    <source>
        <dbReference type="ARBA" id="ARBA00022630"/>
    </source>
</evidence>
<organism evidence="5 6">
    <name type="scientific">Trichomonascus ciferrii</name>
    <dbReference type="NCBI Taxonomy" id="44093"/>
    <lineage>
        <taxon>Eukaryota</taxon>
        <taxon>Fungi</taxon>
        <taxon>Dikarya</taxon>
        <taxon>Ascomycota</taxon>
        <taxon>Saccharomycotina</taxon>
        <taxon>Dipodascomycetes</taxon>
        <taxon>Dipodascales</taxon>
        <taxon>Trichomonascaceae</taxon>
        <taxon>Trichomonascus</taxon>
        <taxon>Trichomonascus ciferrii complex</taxon>
    </lineage>
</organism>
<gene>
    <name evidence="5" type="ORF">TRICI_004623</name>
</gene>
<evidence type="ECO:0000313" key="5">
    <source>
        <dbReference type="EMBL" id="KAA8909119.1"/>
    </source>
</evidence>
<dbReference type="AlphaFoldDB" id="A0A642V0H8"/>
<dbReference type="PRINTS" id="PR00420">
    <property type="entry name" value="RNGMNOXGNASE"/>
</dbReference>
<sequence length="417" mass="46703">MGKVLVSGGGIAGNALAFWLSRLGHSVTVVERFPTLRASGLQLDLRGPGIEVLKRMGLDDAFRERAVQEEGLRLVDKHGKQWAYFPANHTGKGPQSFTSQYEIMRGDLCEILYDATKDNAKYIFGQTIQQLTQLEDHVEVSFSNNSTEKFDIVVGADGQGSHTRKLIFENAEDAVRPLGVYAGYFTISRRIKKDEGYNAIGFLSTEHRGIMTRRHDPNRLQAYLFCNPNSWEGLKDPQKRGTKEEKQALTEVFKEVGWEAEDILRGMHETDDFYGDRMGVVQLDKWSNGRLGLVGDAAYGCSGMSGLGTTSSIVGAYVLAGEISKYCDTSNPISKGNITTAFAAYEETFRPYIQQIQKGLATSNNYFDNFPSSSIGVTSTYYLIRAASLLRLDFIAQYFIREKNDWELPYYRGLEIK</sequence>
<keyword evidence="3" id="KW-0560">Oxidoreductase</keyword>
<dbReference type="Pfam" id="PF01494">
    <property type="entry name" value="FAD_binding_3"/>
    <property type="match status" value="1"/>
</dbReference>
<name>A0A642V0H8_9ASCO</name>
<dbReference type="Proteomes" id="UP000761534">
    <property type="component" value="Unassembled WGS sequence"/>
</dbReference>
<proteinExistence type="predicted"/>
<reference evidence="5" key="1">
    <citation type="journal article" date="2019" name="G3 (Bethesda)">
        <title>Genome Assemblies of Two Rare Opportunistic Yeast Pathogens: Diutina rugosa (syn. Candida rugosa) and Trichomonascus ciferrii (syn. Candida ciferrii).</title>
        <authorList>
            <person name="Mixao V."/>
            <person name="Saus E."/>
            <person name="Hansen A.P."/>
            <person name="Lass-Florl C."/>
            <person name="Gabaldon T."/>
        </authorList>
    </citation>
    <scope>NUCLEOTIDE SEQUENCE</scope>
    <source>
        <strain evidence="5">CBS 4856</strain>
    </source>
</reference>
<dbReference type="SUPFAM" id="SSF51905">
    <property type="entry name" value="FAD/NAD(P)-binding domain"/>
    <property type="match status" value="1"/>
</dbReference>
<dbReference type="OrthoDB" id="3984218at2759"/>
<dbReference type="VEuPathDB" id="FungiDB:TRICI_004623"/>
<dbReference type="PANTHER" id="PTHR46865">
    <property type="entry name" value="OXIDOREDUCTASE-RELATED"/>
    <property type="match status" value="1"/>
</dbReference>
<dbReference type="InterPro" id="IPR002938">
    <property type="entry name" value="FAD-bd"/>
</dbReference>
<accession>A0A642V0H8</accession>
<protein>
    <recommendedName>
        <fullName evidence="4">FAD-binding domain-containing protein</fullName>
    </recommendedName>
</protein>
<keyword evidence="1" id="KW-0285">Flavoprotein</keyword>
<keyword evidence="6" id="KW-1185">Reference proteome</keyword>
<dbReference type="EMBL" id="SWFS01000349">
    <property type="protein sequence ID" value="KAA8909119.1"/>
    <property type="molecule type" value="Genomic_DNA"/>
</dbReference>
<evidence type="ECO:0000256" key="3">
    <source>
        <dbReference type="ARBA" id="ARBA00023002"/>
    </source>
</evidence>
<dbReference type="GO" id="GO:0071949">
    <property type="term" value="F:FAD binding"/>
    <property type="evidence" value="ECO:0007669"/>
    <property type="project" value="InterPro"/>
</dbReference>
<evidence type="ECO:0000256" key="2">
    <source>
        <dbReference type="ARBA" id="ARBA00022827"/>
    </source>
</evidence>
<evidence type="ECO:0000313" key="6">
    <source>
        <dbReference type="Proteomes" id="UP000761534"/>
    </source>
</evidence>
<dbReference type="InterPro" id="IPR051704">
    <property type="entry name" value="FAD_aromatic-hydroxylase"/>
</dbReference>
<keyword evidence="2" id="KW-0274">FAD</keyword>